<proteinExistence type="predicted"/>
<comment type="caution">
    <text evidence="1">The sequence shown here is derived from an EMBL/GenBank/DDBJ whole genome shotgun (WGS) entry which is preliminary data.</text>
</comment>
<evidence type="ECO:0000313" key="2">
    <source>
        <dbReference type="Proteomes" id="UP001460888"/>
    </source>
</evidence>
<dbReference type="SUPFAM" id="SSF63829">
    <property type="entry name" value="Calcium-dependent phosphotriesterase"/>
    <property type="match status" value="1"/>
</dbReference>
<organism evidence="1 2">
    <name type="scientific">Salinisphaera dokdonensis CL-ES53</name>
    <dbReference type="NCBI Taxonomy" id="1304272"/>
    <lineage>
        <taxon>Bacteria</taxon>
        <taxon>Pseudomonadati</taxon>
        <taxon>Pseudomonadota</taxon>
        <taxon>Gammaproteobacteria</taxon>
        <taxon>Salinisphaerales</taxon>
        <taxon>Salinisphaeraceae</taxon>
        <taxon>Salinisphaera</taxon>
    </lineage>
</organism>
<dbReference type="PANTHER" id="PTHR35399">
    <property type="entry name" value="SLR8030 PROTEIN"/>
    <property type="match status" value="1"/>
</dbReference>
<dbReference type="Pfam" id="PF05787">
    <property type="entry name" value="PhoX"/>
    <property type="match status" value="2"/>
</dbReference>
<dbReference type="InterPro" id="IPR008557">
    <property type="entry name" value="PhoX"/>
</dbReference>
<gene>
    <name evidence="1" type="ORF">SADO_09167</name>
</gene>
<dbReference type="Proteomes" id="UP001460888">
    <property type="component" value="Unassembled WGS sequence"/>
</dbReference>
<accession>A0ABV2B0I9</accession>
<dbReference type="Pfam" id="PF07676">
    <property type="entry name" value="PD40"/>
    <property type="match status" value="1"/>
</dbReference>
<dbReference type="InterPro" id="IPR011659">
    <property type="entry name" value="WD40"/>
</dbReference>
<dbReference type="RefSeq" id="WP_353110904.1">
    <property type="nucleotide sequence ID" value="NZ_APND01000002.1"/>
</dbReference>
<reference evidence="1 2" key="1">
    <citation type="submission" date="2013-03" db="EMBL/GenBank/DDBJ databases">
        <title>Salinisphaera dokdonensis CL-ES53 Genome Sequencing.</title>
        <authorList>
            <person name="Li C."/>
            <person name="Lai Q."/>
            <person name="Shao Z."/>
        </authorList>
    </citation>
    <scope>NUCLEOTIDE SEQUENCE [LARGE SCALE GENOMIC DNA]</scope>
    <source>
        <strain evidence="1 2">CL-ES53</strain>
    </source>
</reference>
<evidence type="ECO:0008006" key="3">
    <source>
        <dbReference type="Google" id="ProtNLM"/>
    </source>
</evidence>
<keyword evidence="2" id="KW-1185">Reference proteome</keyword>
<name>A0ABV2B0I9_9GAMM</name>
<dbReference type="PANTHER" id="PTHR35399:SF4">
    <property type="entry name" value="MEMBRANE PROTEIN"/>
    <property type="match status" value="1"/>
</dbReference>
<dbReference type="EMBL" id="APND01000002">
    <property type="protein sequence ID" value="MES1929416.1"/>
    <property type="molecule type" value="Genomic_DNA"/>
</dbReference>
<dbReference type="Gene3D" id="2.120.10.30">
    <property type="entry name" value="TolB, C-terminal domain"/>
    <property type="match status" value="1"/>
</dbReference>
<sequence>MAKLRAARPHDPARRRLLLQSLSGAGLLVTGSLLSGCSDGDAAINLGNGGATGGADGGGTVRPSMPDGGASPTPISQLGALGEPDASGLRLPEGFTSRVIASSGERPYGGAPYLWHTFPDGGATFAQADGGWIYVSNSESIPGGVGALRFDASGEIVDAYAIQTGTIANCAGGPTPWGSWLTCEEYEGGHVFECDPQGNGATDYLSNIKRALGTFNHEAAAIDPVNGVVYLTEDDSDGGFYRFVCDAYPSLDSGTLQIAEIVGDDPMTRRPIVWHDVPEPNPQLAVVNEATLAASAELRAIPGLGEAIANGLENVNLVVGTPTREQVAAATSFDGGEGIWYHQAIVFFTTKGDNRVWAYDTRDDSIEIIYDDDLFEDAVLTGVDNVTISPLGDILVAEDGGDMQIVAITPEREVLPIVQVVGQDDSEITGPAFSPDGRRLYFSSQRGRLPAGGGAASDGGLGLTYEIIGTGDRRFFTPAGS</sequence>
<protein>
    <recommendedName>
        <fullName evidence="3">Translocation protein TolB</fullName>
    </recommendedName>
</protein>
<dbReference type="InterPro" id="IPR011042">
    <property type="entry name" value="6-blade_b-propeller_TolB-like"/>
</dbReference>
<evidence type="ECO:0000313" key="1">
    <source>
        <dbReference type="EMBL" id="MES1929416.1"/>
    </source>
</evidence>